<keyword evidence="3" id="KW-1185">Reference proteome</keyword>
<protein>
    <submittedName>
        <fullName evidence="2">Uncharacterized protein</fullName>
    </submittedName>
</protein>
<dbReference type="Proteomes" id="UP000011518">
    <property type="component" value="Unassembled WGS sequence"/>
</dbReference>
<evidence type="ECO:0000313" key="3">
    <source>
        <dbReference type="Proteomes" id="UP000011518"/>
    </source>
</evidence>
<gene>
    <name evidence="2" type="ORF">TREES_T100008584</name>
</gene>
<sequence>MPGTTAGRGVRSLADTRLHSPFPSGRGTRQKRPEHAQDVSRLPLSASLAFSDLTEEMLDCGPGAFVHELEELRAENDYLKENLWPSTAKRGRNTVTSLYPGLSQCGTVPACLPGRIHFERMTSGNIPLAAVHFRPV</sequence>
<reference evidence="3" key="1">
    <citation type="submission" date="2012-07" db="EMBL/GenBank/DDBJ databases">
        <title>Genome of the Chinese tree shrew, a rising model animal genetically related to primates.</title>
        <authorList>
            <person name="Zhang G."/>
            <person name="Fan Y."/>
            <person name="Yao Y."/>
            <person name="Huang Z."/>
        </authorList>
    </citation>
    <scope>NUCLEOTIDE SEQUENCE [LARGE SCALE GENOMIC DNA]</scope>
</reference>
<accession>L9L7E4</accession>
<dbReference type="InParanoid" id="L9L7E4"/>
<dbReference type="EMBL" id="KB320526">
    <property type="protein sequence ID" value="ELW69617.1"/>
    <property type="molecule type" value="Genomic_DNA"/>
</dbReference>
<proteinExistence type="predicted"/>
<feature type="region of interest" description="Disordered" evidence="1">
    <location>
        <begin position="1"/>
        <end position="40"/>
    </location>
</feature>
<evidence type="ECO:0000313" key="2">
    <source>
        <dbReference type="EMBL" id="ELW69617.1"/>
    </source>
</evidence>
<organism evidence="2 3">
    <name type="scientific">Tupaia chinensis</name>
    <name type="common">Chinese tree shrew</name>
    <name type="synonym">Tupaia belangeri chinensis</name>
    <dbReference type="NCBI Taxonomy" id="246437"/>
    <lineage>
        <taxon>Eukaryota</taxon>
        <taxon>Metazoa</taxon>
        <taxon>Chordata</taxon>
        <taxon>Craniata</taxon>
        <taxon>Vertebrata</taxon>
        <taxon>Euteleostomi</taxon>
        <taxon>Mammalia</taxon>
        <taxon>Eutheria</taxon>
        <taxon>Euarchontoglires</taxon>
        <taxon>Scandentia</taxon>
        <taxon>Tupaiidae</taxon>
        <taxon>Tupaia</taxon>
    </lineage>
</organism>
<dbReference type="AlphaFoldDB" id="L9L7E4"/>
<name>L9L7E4_TUPCH</name>
<reference evidence="3" key="2">
    <citation type="journal article" date="2013" name="Nat. Commun.">
        <title>Genome of the Chinese tree shrew.</title>
        <authorList>
            <person name="Fan Y."/>
            <person name="Huang Z.Y."/>
            <person name="Cao C.C."/>
            <person name="Chen C.S."/>
            <person name="Chen Y.X."/>
            <person name="Fan D.D."/>
            <person name="He J."/>
            <person name="Hou H.L."/>
            <person name="Hu L."/>
            <person name="Hu X.T."/>
            <person name="Jiang X.T."/>
            <person name="Lai R."/>
            <person name="Lang Y.S."/>
            <person name="Liang B."/>
            <person name="Liao S.G."/>
            <person name="Mu D."/>
            <person name="Ma Y.Y."/>
            <person name="Niu Y.Y."/>
            <person name="Sun X.Q."/>
            <person name="Xia J.Q."/>
            <person name="Xiao J."/>
            <person name="Xiong Z.Q."/>
            <person name="Xu L."/>
            <person name="Yang L."/>
            <person name="Zhang Y."/>
            <person name="Zhao W."/>
            <person name="Zhao X.D."/>
            <person name="Zheng Y.T."/>
            <person name="Zhou J.M."/>
            <person name="Zhu Y.B."/>
            <person name="Zhang G.J."/>
            <person name="Wang J."/>
            <person name="Yao Y.G."/>
        </authorList>
    </citation>
    <scope>NUCLEOTIDE SEQUENCE [LARGE SCALE GENOMIC DNA]</scope>
</reference>
<evidence type="ECO:0000256" key="1">
    <source>
        <dbReference type="SAM" id="MobiDB-lite"/>
    </source>
</evidence>